<evidence type="ECO:0000256" key="4">
    <source>
        <dbReference type="ARBA" id="ARBA00022553"/>
    </source>
</evidence>
<dbReference type="SMART" id="SM00387">
    <property type="entry name" value="HATPase_c"/>
    <property type="match status" value="1"/>
</dbReference>
<dbReference type="NCBIfam" id="TIGR00229">
    <property type="entry name" value="sensory_box"/>
    <property type="match status" value="1"/>
</dbReference>
<dbReference type="SMART" id="SM00091">
    <property type="entry name" value="PAS"/>
    <property type="match status" value="1"/>
</dbReference>
<proteinExistence type="predicted"/>
<keyword evidence="4" id="KW-0597">Phosphoprotein</keyword>
<evidence type="ECO:0000313" key="16">
    <source>
        <dbReference type="EMBL" id="AZP13359.1"/>
    </source>
</evidence>
<evidence type="ECO:0000256" key="11">
    <source>
        <dbReference type="ARBA" id="ARBA00023012"/>
    </source>
</evidence>
<evidence type="ECO:0000256" key="3">
    <source>
        <dbReference type="ARBA" id="ARBA00012438"/>
    </source>
</evidence>
<dbReference type="InterPro" id="IPR000014">
    <property type="entry name" value="PAS"/>
</dbReference>
<dbReference type="InterPro" id="IPR004358">
    <property type="entry name" value="Sig_transdc_His_kin-like_C"/>
</dbReference>
<dbReference type="InterPro" id="IPR050351">
    <property type="entry name" value="BphY/WalK/GraS-like"/>
</dbReference>
<dbReference type="Gene3D" id="6.10.340.10">
    <property type="match status" value="1"/>
</dbReference>
<feature type="domain" description="Histidine kinase" evidence="14">
    <location>
        <begin position="417"/>
        <end position="649"/>
    </location>
</feature>
<protein>
    <recommendedName>
        <fullName evidence="3">histidine kinase</fullName>
        <ecNumber evidence="3">2.7.13.3</ecNumber>
    </recommendedName>
</protein>
<sequence>MRWPSFNLRQTLIVGTVIGMLLPALLLMFFQLNHKFEKDVDLRIRAPMSQYANVLSRGLGASIWNMDNKVAQDLIDAVMRNPDVVSITVSNEYGDVFASKHNSAITDKAMLRETREIFYNDARVGQLVLELTTARIERELWSELFSLAASLAAQVLFSIGFIWFLFERRMVQPLLALQAAALRLARGDLKQALHWNRLDEIGSLASGLESMRSDLAKLIAEGEQKTASLQNELLERKRVEQALGLSQEKFSAIFDASPVAMSVSRYNGEHEILEVNNAWCQLFQRERHHVIEKSGSQIGVWAEANDRQRFIETLIRDDAVTGFSAWLKTSELALNILCEISGKVIRLGEQKMLILAFEDITSKHQYESNILALNSSLEQRVSERTQELSKTLERLTVTQSELARAEKMSALGSLVAGISHELNTPIGNSLTVASTLQDHTKNITAEMAGKGLTRSRLDAYIKENRDGTAILTRSLHHAAELITSFKQVAVDQTSEHRRSFNLDATIAEILLTLGPSLRKTSHTVETDIPNDIVMESYPGPLGQVINNLIRNALIHAFEGRQNGLISISAKRQELDQIELRVCDNGVGIAAENLARVFDPFFTTKLGQGGSGLGLNIVYNLVTTALHGSISLDSELGHGCCFSLSIPRVAPNTASQSNESSL</sequence>
<feature type="transmembrane region" description="Helical" evidence="13">
    <location>
        <begin position="12"/>
        <end position="30"/>
    </location>
</feature>
<dbReference type="GO" id="GO:0000155">
    <property type="term" value="F:phosphorelay sensor kinase activity"/>
    <property type="evidence" value="ECO:0007669"/>
    <property type="project" value="InterPro"/>
</dbReference>
<dbReference type="GO" id="GO:0000156">
    <property type="term" value="F:phosphorelay response regulator activity"/>
    <property type="evidence" value="ECO:0007669"/>
    <property type="project" value="TreeGrafter"/>
</dbReference>
<keyword evidence="6 13" id="KW-0812">Transmembrane</keyword>
<keyword evidence="10 13" id="KW-1133">Transmembrane helix</keyword>
<dbReference type="SUPFAM" id="SSF47384">
    <property type="entry name" value="Homodimeric domain of signal transducing histidine kinase"/>
    <property type="match status" value="1"/>
</dbReference>
<dbReference type="SUPFAM" id="SSF55785">
    <property type="entry name" value="PYP-like sensor domain (PAS domain)"/>
    <property type="match status" value="1"/>
</dbReference>
<dbReference type="AlphaFoldDB" id="A0A3Q9BTU4"/>
<evidence type="ECO:0000256" key="2">
    <source>
        <dbReference type="ARBA" id="ARBA00004141"/>
    </source>
</evidence>
<dbReference type="PANTHER" id="PTHR42878">
    <property type="entry name" value="TWO-COMPONENT HISTIDINE KINASE"/>
    <property type="match status" value="1"/>
</dbReference>
<dbReference type="PRINTS" id="PR00344">
    <property type="entry name" value="BCTRLSENSOR"/>
</dbReference>
<dbReference type="Proteomes" id="UP000275663">
    <property type="component" value="Chromosome"/>
</dbReference>
<dbReference type="EMBL" id="CP034464">
    <property type="protein sequence ID" value="AZP13359.1"/>
    <property type="molecule type" value="Genomic_DNA"/>
</dbReference>
<feature type="transmembrane region" description="Helical" evidence="13">
    <location>
        <begin position="144"/>
        <end position="166"/>
    </location>
</feature>
<evidence type="ECO:0000313" key="17">
    <source>
        <dbReference type="Proteomes" id="UP000275663"/>
    </source>
</evidence>
<keyword evidence="7" id="KW-0547">Nucleotide-binding</keyword>
<dbReference type="SUPFAM" id="SSF158472">
    <property type="entry name" value="HAMP domain-like"/>
    <property type="match status" value="1"/>
</dbReference>
<dbReference type="GO" id="GO:0005524">
    <property type="term" value="F:ATP binding"/>
    <property type="evidence" value="ECO:0007669"/>
    <property type="project" value="UniProtKB-KW"/>
</dbReference>
<dbReference type="GO" id="GO:0016020">
    <property type="term" value="C:membrane"/>
    <property type="evidence" value="ECO:0007669"/>
    <property type="project" value="UniProtKB-SubCell"/>
</dbReference>
<dbReference type="InterPro" id="IPR003594">
    <property type="entry name" value="HATPase_dom"/>
</dbReference>
<dbReference type="Gene3D" id="1.10.287.130">
    <property type="match status" value="1"/>
</dbReference>
<keyword evidence="11" id="KW-0902">Two-component regulatory system</keyword>
<keyword evidence="12 13" id="KW-0472">Membrane</keyword>
<dbReference type="SUPFAM" id="SSF55874">
    <property type="entry name" value="ATPase domain of HSP90 chaperone/DNA topoisomerase II/histidine kinase"/>
    <property type="match status" value="1"/>
</dbReference>
<dbReference type="InterPro" id="IPR035965">
    <property type="entry name" value="PAS-like_dom_sf"/>
</dbReference>
<dbReference type="OrthoDB" id="9812260at2"/>
<dbReference type="InterPro" id="IPR036890">
    <property type="entry name" value="HATPase_C_sf"/>
</dbReference>
<evidence type="ECO:0000256" key="1">
    <source>
        <dbReference type="ARBA" id="ARBA00000085"/>
    </source>
</evidence>
<evidence type="ECO:0000256" key="13">
    <source>
        <dbReference type="SAM" id="Phobius"/>
    </source>
</evidence>
<dbReference type="Pfam" id="PF13188">
    <property type="entry name" value="PAS_8"/>
    <property type="match status" value="1"/>
</dbReference>
<evidence type="ECO:0000256" key="8">
    <source>
        <dbReference type="ARBA" id="ARBA00022777"/>
    </source>
</evidence>
<dbReference type="CDD" id="cd00075">
    <property type="entry name" value="HATPase"/>
    <property type="match status" value="1"/>
</dbReference>
<dbReference type="GO" id="GO:0007234">
    <property type="term" value="P:osmosensory signaling via phosphorelay pathway"/>
    <property type="evidence" value="ECO:0007669"/>
    <property type="project" value="TreeGrafter"/>
</dbReference>
<dbReference type="InterPro" id="IPR036097">
    <property type="entry name" value="HisK_dim/P_sf"/>
</dbReference>
<dbReference type="EC" id="2.7.13.3" evidence="3"/>
<dbReference type="InterPro" id="IPR003661">
    <property type="entry name" value="HisK_dim/P_dom"/>
</dbReference>
<keyword evidence="17" id="KW-1185">Reference proteome</keyword>
<keyword evidence="9" id="KW-0067">ATP-binding</keyword>
<name>A0A3Q9BTU4_9BURK</name>
<keyword evidence="5" id="KW-0808">Transferase</keyword>
<reference evidence="16 17" key="1">
    <citation type="journal article" date="2011" name="Int. J. Syst. Evol. Microbiol.">
        <title>Description of Undibacterium oligocarboniphilum sp. nov., isolated from purified water, and Undibacterium pigrum strain CCUG 49012 as the type strain of Undibacterium parvum sp. nov., and emended descriptions of the genus Undibacterium and the species Undibacterium pigrum.</title>
        <authorList>
            <person name="Eder W."/>
            <person name="Wanner G."/>
            <person name="Ludwig W."/>
            <person name="Busse H.J."/>
            <person name="Ziemke-Kageler F."/>
            <person name="Lang E."/>
        </authorList>
    </citation>
    <scope>NUCLEOTIDE SEQUENCE [LARGE SCALE GENOMIC DNA]</scope>
    <source>
        <strain evidence="16 17">DSM 23061</strain>
    </source>
</reference>
<dbReference type="Gene3D" id="3.30.565.10">
    <property type="entry name" value="Histidine kinase-like ATPase, C-terminal domain"/>
    <property type="match status" value="1"/>
</dbReference>
<dbReference type="SMART" id="SM00304">
    <property type="entry name" value="HAMP"/>
    <property type="match status" value="1"/>
</dbReference>
<evidence type="ECO:0000256" key="12">
    <source>
        <dbReference type="ARBA" id="ARBA00023136"/>
    </source>
</evidence>
<dbReference type="CDD" id="cd00082">
    <property type="entry name" value="HisKA"/>
    <property type="match status" value="1"/>
</dbReference>
<evidence type="ECO:0000259" key="15">
    <source>
        <dbReference type="PROSITE" id="PS50885"/>
    </source>
</evidence>
<evidence type="ECO:0000256" key="7">
    <source>
        <dbReference type="ARBA" id="ARBA00022741"/>
    </source>
</evidence>
<evidence type="ECO:0000256" key="6">
    <source>
        <dbReference type="ARBA" id="ARBA00022692"/>
    </source>
</evidence>
<keyword evidence="8 16" id="KW-0418">Kinase</keyword>
<dbReference type="Pfam" id="PF02518">
    <property type="entry name" value="HATPase_c"/>
    <property type="match status" value="1"/>
</dbReference>
<evidence type="ECO:0000256" key="9">
    <source>
        <dbReference type="ARBA" id="ARBA00022840"/>
    </source>
</evidence>
<accession>A0A3Q9BTU4</accession>
<dbReference type="KEGG" id="upv:EJN92_15975"/>
<evidence type="ECO:0000256" key="10">
    <source>
        <dbReference type="ARBA" id="ARBA00022989"/>
    </source>
</evidence>
<dbReference type="Gene3D" id="3.30.450.20">
    <property type="entry name" value="PAS domain"/>
    <property type="match status" value="1"/>
</dbReference>
<feature type="domain" description="HAMP" evidence="15">
    <location>
        <begin position="168"/>
        <end position="220"/>
    </location>
</feature>
<dbReference type="GO" id="GO:0030295">
    <property type="term" value="F:protein kinase activator activity"/>
    <property type="evidence" value="ECO:0007669"/>
    <property type="project" value="TreeGrafter"/>
</dbReference>
<dbReference type="InterPro" id="IPR005467">
    <property type="entry name" value="His_kinase_dom"/>
</dbReference>
<gene>
    <name evidence="16" type="ORF">EJN92_15975</name>
</gene>
<dbReference type="RefSeq" id="WP_126128732.1">
    <property type="nucleotide sequence ID" value="NZ_CP034464.1"/>
</dbReference>
<evidence type="ECO:0000256" key="5">
    <source>
        <dbReference type="ARBA" id="ARBA00022679"/>
    </source>
</evidence>
<dbReference type="PROSITE" id="PS50109">
    <property type="entry name" value="HIS_KIN"/>
    <property type="match status" value="1"/>
</dbReference>
<evidence type="ECO:0000259" key="14">
    <source>
        <dbReference type="PROSITE" id="PS50109"/>
    </source>
</evidence>
<dbReference type="PANTHER" id="PTHR42878:SF7">
    <property type="entry name" value="SENSOR HISTIDINE KINASE GLRK"/>
    <property type="match status" value="1"/>
</dbReference>
<comment type="subcellular location">
    <subcellularLocation>
        <location evidence="2">Membrane</location>
        <topology evidence="2">Multi-pass membrane protein</topology>
    </subcellularLocation>
</comment>
<dbReference type="Pfam" id="PF00672">
    <property type="entry name" value="HAMP"/>
    <property type="match status" value="1"/>
</dbReference>
<comment type="catalytic activity">
    <reaction evidence="1">
        <text>ATP + protein L-histidine = ADP + protein N-phospho-L-histidine.</text>
        <dbReference type="EC" id="2.7.13.3"/>
    </reaction>
</comment>
<organism evidence="16 17">
    <name type="scientific">Undibacterium parvum</name>
    <dbReference type="NCBI Taxonomy" id="401471"/>
    <lineage>
        <taxon>Bacteria</taxon>
        <taxon>Pseudomonadati</taxon>
        <taxon>Pseudomonadota</taxon>
        <taxon>Betaproteobacteria</taxon>
        <taxon>Burkholderiales</taxon>
        <taxon>Oxalobacteraceae</taxon>
        <taxon>Undibacterium</taxon>
    </lineage>
</organism>
<dbReference type="InterPro" id="IPR003660">
    <property type="entry name" value="HAMP_dom"/>
</dbReference>
<dbReference type="PROSITE" id="PS50885">
    <property type="entry name" value="HAMP"/>
    <property type="match status" value="1"/>
</dbReference>